<feature type="compositionally biased region" description="Low complexity" evidence="5">
    <location>
        <begin position="280"/>
        <end position="293"/>
    </location>
</feature>
<dbReference type="GO" id="GO:0006893">
    <property type="term" value="P:Golgi to plasma membrane transport"/>
    <property type="evidence" value="ECO:0007669"/>
    <property type="project" value="TreeGrafter"/>
</dbReference>
<keyword evidence="2" id="KW-0813">Transport</keyword>
<feature type="compositionally biased region" description="Polar residues" evidence="5">
    <location>
        <begin position="337"/>
        <end position="346"/>
    </location>
</feature>
<dbReference type="STRING" id="1077348.A0A2G8SDC2"/>
<feature type="compositionally biased region" description="Pro residues" evidence="5">
    <location>
        <begin position="378"/>
        <end position="388"/>
    </location>
</feature>
<dbReference type="GO" id="GO:0006887">
    <property type="term" value="P:exocytosis"/>
    <property type="evidence" value="ECO:0007669"/>
    <property type="project" value="UniProtKB-KW"/>
</dbReference>
<evidence type="ECO:0000256" key="1">
    <source>
        <dbReference type="ARBA" id="ARBA00006518"/>
    </source>
</evidence>
<proteinExistence type="inferred from homology"/>
<dbReference type="AlphaFoldDB" id="A0A2G8SDC2"/>
<keyword evidence="4" id="KW-0175">Coiled coil</keyword>
<dbReference type="SMART" id="SM01313">
    <property type="entry name" value="Sec3-PIP2_bind"/>
    <property type="match status" value="1"/>
</dbReference>
<evidence type="ECO:0000313" key="7">
    <source>
        <dbReference type="EMBL" id="PIL31743.1"/>
    </source>
</evidence>
<dbReference type="EMBL" id="AYKW01000012">
    <property type="protein sequence ID" value="PIL31743.1"/>
    <property type="molecule type" value="Genomic_DNA"/>
</dbReference>
<feature type="domain" description="Exocyst complex component Sec3 PIP2-binding N-terminal" evidence="6">
    <location>
        <begin position="40"/>
        <end position="124"/>
    </location>
</feature>
<organism evidence="7 8">
    <name type="scientific">Ganoderma sinense ZZ0214-1</name>
    <dbReference type="NCBI Taxonomy" id="1077348"/>
    <lineage>
        <taxon>Eukaryota</taxon>
        <taxon>Fungi</taxon>
        <taxon>Dikarya</taxon>
        <taxon>Basidiomycota</taxon>
        <taxon>Agaricomycotina</taxon>
        <taxon>Agaricomycetes</taxon>
        <taxon>Polyporales</taxon>
        <taxon>Polyporaceae</taxon>
        <taxon>Ganoderma</taxon>
    </lineage>
</organism>
<feature type="compositionally biased region" description="Polar residues" evidence="5">
    <location>
        <begin position="361"/>
        <end position="373"/>
    </location>
</feature>
<dbReference type="InterPro" id="IPR048628">
    <property type="entry name" value="Sec3_C"/>
</dbReference>
<comment type="similarity">
    <text evidence="1">Belongs to the SEC3 family.</text>
</comment>
<feature type="region of interest" description="Disordered" evidence="5">
    <location>
        <begin position="137"/>
        <end position="347"/>
    </location>
</feature>
<accession>A0A2G8SDC2</accession>
<dbReference type="OrthoDB" id="27109at2759"/>
<dbReference type="GO" id="GO:0005546">
    <property type="term" value="F:phosphatidylinositol-4,5-bisphosphate binding"/>
    <property type="evidence" value="ECO:0007669"/>
    <property type="project" value="TreeGrafter"/>
</dbReference>
<dbReference type="GO" id="GO:0000145">
    <property type="term" value="C:exocyst"/>
    <property type="evidence" value="ECO:0007669"/>
    <property type="project" value="InterPro"/>
</dbReference>
<evidence type="ECO:0000313" key="8">
    <source>
        <dbReference type="Proteomes" id="UP000230002"/>
    </source>
</evidence>
<dbReference type="CDD" id="cd13315">
    <property type="entry name" value="PH_Sec3"/>
    <property type="match status" value="1"/>
</dbReference>
<evidence type="ECO:0000256" key="5">
    <source>
        <dbReference type="SAM" id="MobiDB-lite"/>
    </source>
</evidence>
<evidence type="ECO:0000259" key="6">
    <source>
        <dbReference type="SMART" id="SM01313"/>
    </source>
</evidence>
<dbReference type="Gene3D" id="2.30.29.90">
    <property type="match status" value="1"/>
</dbReference>
<evidence type="ECO:0000256" key="4">
    <source>
        <dbReference type="ARBA" id="ARBA00023054"/>
    </source>
</evidence>
<dbReference type="GO" id="GO:0005886">
    <property type="term" value="C:plasma membrane"/>
    <property type="evidence" value="ECO:0007669"/>
    <property type="project" value="TreeGrafter"/>
</dbReference>
<evidence type="ECO:0000256" key="3">
    <source>
        <dbReference type="ARBA" id="ARBA00022483"/>
    </source>
</evidence>
<gene>
    <name evidence="7" type="ORF">GSI_06447</name>
</gene>
<feature type="region of interest" description="Disordered" evidence="5">
    <location>
        <begin position="361"/>
        <end position="400"/>
    </location>
</feature>
<dbReference type="PANTHER" id="PTHR16092">
    <property type="entry name" value="SEC3/SYNTAXIN-RELATED"/>
    <property type="match status" value="1"/>
</dbReference>
<dbReference type="Proteomes" id="UP000230002">
    <property type="component" value="Unassembled WGS sequence"/>
</dbReference>
<dbReference type="Pfam" id="PF15277">
    <property type="entry name" value="Sec3-PIP2_bind"/>
    <property type="match status" value="1"/>
</dbReference>
<sequence>MPDSESVRQRIVSSVFATKLVEETYVAHVKIWEEDASDEGGKKPRYIILSKSNSGAGFIHKSKLNSNGSFSVGKTWKLSELRGVEVLNPLAFNITMSRTYRWQTENQQHQSNFISDLIRLFGSITGGNAPLELVGVRDSMNESSSRPPPLTFNRMERAPTPTNGAPLPPTTPRRAAAAPNAYPDSSQTSPYANGRVSGGVSNYQPSTPGVSRSTSRARRPRSPPRAESPDLSRAAPTVNSERVSTPSRPRPSTPSRDQLPPPSALRPRHARLPSNVTVDTSTSSRTSAATTSSQVPSIVYPSSATTVQSESQSPYTNGFASARGSGNLDIPSRAASPASSTLQPSPMSAYAISPGGLVSAQSITPTPSVAQSITPTPSARPQPPPQPSRSPIEQTPDSGQRRENIRVSFYDPPNQATLNRVLSGDALLHETVDEEGEGTGVVEDESARATLESVEEMLEGYEWASDDILGRRALTGTVEQIEARLLDELMALDKANIHSFIEGDDRIVTVLKFLDDAINELDNMESVMSSYKIHLNAVSDDIAYIQGQGRGLQVQTQNQRALLNELEELLQTVQVDSDSLLALTQESLEQTWSIKNLETSVTVLYKALLAGRDRDMAATMERLDEYRGYNAQFCKRVLDYLSIVFTAQGKMLLGDDNGVSKSVRGRVSLKDHRNFETYLERYRGLLLYLKEMDESAYAKICAAYFTAASELHGVQIRALLSTYSAMVKKAPTEEEAEGFSGVTPTSNAAKAAQGMRRAGTIVRSPLERREKKEASDGEIRAAEALSMVLDQLARTIYAEEGWIAKFLQIDDAAQTFADYMGLENYFRRQAAKWAGLSQATTKLVRGAMDLIFGFLPMELKSWLDNAIARDSLQVVGMLASLEKFQSEAEERGNTFLLSLLEKQHMRLKALFERRVNDQIKSIEETKLTSKKRKGVAPFIKYFPTYISRVETQVIGSDTLEIRQSVDAAYDRIVQAMFDALKQMAKMGGDEEDKGQLNYHVILIENMHFFVAEISQIEIGTVAVFLKRAEAIYEENLGAYVKIVLRRPFAKIIEYFEGVERLLKTTAPSEISSNSSYSKSALKKVVKEYNGKDIRKHVDALFKRVEKHFDEASEKTTSEDASASTGIAPGTVMVGVWKACEEELLRITGLFNKTITQCYKDTGVALDYTAGDVEGAFKRHRVTA</sequence>
<comment type="caution">
    <text evidence="7">The sequence shown here is derived from an EMBL/GenBank/DDBJ whole genome shotgun (WGS) entry which is preliminary data.</text>
</comment>
<dbReference type="InterPro" id="IPR019160">
    <property type="entry name" value="Sec3_CC"/>
</dbReference>
<name>A0A2G8SDC2_9APHY</name>
<protein>
    <submittedName>
        <fullName evidence="7">Transporter</fullName>
    </submittedName>
</protein>
<evidence type="ECO:0000256" key="2">
    <source>
        <dbReference type="ARBA" id="ARBA00022448"/>
    </source>
</evidence>
<dbReference type="Pfam" id="PF09763">
    <property type="entry name" value="Sec3_CC"/>
    <property type="match status" value="1"/>
</dbReference>
<dbReference type="InterPro" id="IPR028258">
    <property type="entry name" value="Sec3-PIP2_bind"/>
</dbReference>
<dbReference type="PANTHER" id="PTHR16092:SF14">
    <property type="entry name" value="EXOCYST COMPLEX COMPONENT 1 ISOFORM X1"/>
    <property type="match status" value="1"/>
</dbReference>
<feature type="compositionally biased region" description="Polar residues" evidence="5">
    <location>
        <begin position="294"/>
        <end position="319"/>
    </location>
</feature>
<reference evidence="7 8" key="1">
    <citation type="journal article" date="2015" name="Sci. Rep.">
        <title>Chromosome-level genome map provides insights into diverse defense mechanisms in the medicinal fungus Ganoderma sinense.</title>
        <authorList>
            <person name="Zhu Y."/>
            <person name="Xu J."/>
            <person name="Sun C."/>
            <person name="Zhou S."/>
            <person name="Xu H."/>
            <person name="Nelson D.R."/>
            <person name="Qian J."/>
            <person name="Song J."/>
            <person name="Luo H."/>
            <person name="Xiang L."/>
            <person name="Li Y."/>
            <person name="Xu Z."/>
            <person name="Ji A."/>
            <person name="Wang L."/>
            <person name="Lu S."/>
            <person name="Hayward A."/>
            <person name="Sun W."/>
            <person name="Li X."/>
            <person name="Schwartz D.C."/>
            <person name="Wang Y."/>
            <person name="Chen S."/>
        </authorList>
    </citation>
    <scope>NUCLEOTIDE SEQUENCE [LARGE SCALE GENOMIC DNA]</scope>
    <source>
        <strain evidence="7 8">ZZ0214-1</strain>
    </source>
</reference>
<dbReference type="Pfam" id="PF20654">
    <property type="entry name" value="Sec3_C-term"/>
    <property type="match status" value="1"/>
</dbReference>
<feature type="compositionally biased region" description="Polar residues" evidence="5">
    <location>
        <begin position="199"/>
        <end position="210"/>
    </location>
</feature>
<feature type="compositionally biased region" description="Low complexity" evidence="5">
    <location>
        <begin position="172"/>
        <end position="183"/>
    </location>
</feature>
<keyword evidence="3" id="KW-0268">Exocytosis</keyword>
<keyword evidence="8" id="KW-1185">Reference proteome</keyword>